<dbReference type="RefSeq" id="WP_171717926.1">
    <property type="nucleotide sequence ID" value="NZ_WHOB01000041.1"/>
</dbReference>
<protein>
    <submittedName>
        <fullName evidence="2">Uncharacterized protein</fullName>
    </submittedName>
</protein>
<name>A0ABX1YGU8_9BACL</name>
<gene>
    <name evidence="2" type="ORF">GC101_15270</name>
</gene>
<accession>A0ABX1YGU8</accession>
<organism evidence="2 3">
    <name type="scientific">Paenibacillus phytohabitans</name>
    <dbReference type="NCBI Taxonomy" id="2654978"/>
    <lineage>
        <taxon>Bacteria</taxon>
        <taxon>Bacillati</taxon>
        <taxon>Bacillota</taxon>
        <taxon>Bacilli</taxon>
        <taxon>Bacillales</taxon>
        <taxon>Paenibacillaceae</taxon>
        <taxon>Paenibacillus</taxon>
    </lineage>
</organism>
<keyword evidence="1" id="KW-0732">Signal</keyword>
<feature type="signal peptide" evidence="1">
    <location>
        <begin position="1"/>
        <end position="21"/>
    </location>
</feature>
<comment type="caution">
    <text evidence="2">The sequence shown here is derived from an EMBL/GenBank/DDBJ whole genome shotgun (WGS) entry which is preliminary data.</text>
</comment>
<dbReference type="EMBL" id="WHOB01000041">
    <property type="protein sequence ID" value="NOU80230.1"/>
    <property type="molecule type" value="Genomic_DNA"/>
</dbReference>
<reference evidence="2 3" key="1">
    <citation type="submission" date="2019-10" db="EMBL/GenBank/DDBJ databases">
        <title>Description of Paenibacillus terricola sp. nov.</title>
        <authorList>
            <person name="Carlier A."/>
            <person name="Qi S."/>
        </authorList>
    </citation>
    <scope>NUCLEOTIDE SEQUENCE [LARGE SCALE GENOMIC DNA]</scope>
    <source>
        <strain evidence="2 3">LMG 31459</strain>
    </source>
</reference>
<sequence>MKIVILLLSLLSPFITIPPQAETVPAASSATVQPPVRLAFEHSVNTVPYISSFESLAGVTLYMPEEALLQTKGIPPAITPDPWGDCLEYQYADVSAGVCEGVVLYVHASPSQAEQFGLNLNGQELNPVTASLQETLGAPDFEAEDGDVYIRGSAALKVYRNMNTGQWEGIDLFDGNSF</sequence>
<feature type="chain" id="PRO_5045814564" evidence="1">
    <location>
        <begin position="22"/>
        <end position="178"/>
    </location>
</feature>
<keyword evidence="3" id="KW-1185">Reference proteome</keyword>
<dbReference type="Proteomes" id="UP000596857">
    <property type="component" value="Unassembled WGS sequence"/>
</dbReference>
<evidence type="ECO:0000313" key="3">
    <source>
        <dbReference type="Proteomes" id="UP000596857"/>
    </source>
</evidence>
<evidence type="ECO:0000313" key="2">
    <source>
        <dbReference type="EMBL" id="NOU80230.1"/>
    </source>
</evidence>
<proteinExistence type="predicted"/>
<evidence type="ECO:0000256" key="1">
    <source>
        <dbReference type="SAM" id="SignalP"/>
    </source>
</evidence>